<keyword evidence="4" id="KW-0804">Transcription</keyword>
<proteinExistence type="inferred from homology"/>
<dbReference type="GO" id="GO:0003700">
    <property type="term" value="F:DNA-binding transcription factor activity"/>
    <property type="evidence" value="ECO:0007669"/>
    <property type="project" value="InterPro"/>
</dbReference>
<comment type="similarity">
    <text evidence="1">Belongs to the LysR transcriptional regulatory family.</text>
</comment>
<dbReference type="Pfam" id="PF00126">
    <property type="entry name" value="HTH_1"/>
    <property type="match status" value="1"/>
</dbReference>
<feature type="domain" description="HTH lysR-type" evidence="5">
    <location>
        <begin position="4"/>
        <end position="61"/>
    </location>
</feature>
<organism evidence="6 7">
    <name type="scientific">Gulosibacter chungangensis</name>
    <dbReference type="NCBI Taxonomy" id="979746"/>
    <lineage>
        <taxon>Bacteria</taxon>
        <taxon>Bacillati</taxon>
        <taxon>Actinomycetota</taxon>
        <taxon>Actinomycetes</taxon>
        <taxon>Micrococcales</taxon>
        <taxon>Microbacteriaceae</taxon>
        <taxon>Gulosibacter</taxon>
    </lineage>
</organism>
<keyword evidence="7" id="KW-1185">Reference proteome</keyword>
<name>A0A7J5B9Z4_9MICO</name>
<dbReference type="Pfam" id="PF03466">
    <property type="entry name" value="LysR_substrate"/>
    <property type="match status" value="1"/>
</dbReference>
<reference evidence="6 7" key="1">
    <citation type="submission" date="2019-09" db="EMBL/GenBank/DDBJ databases">
        <title>Phylogeny of genus Pseudoclavibacter and closely related genus.</title>
        <authorList>
            <person name="Li Y."/>
        </authorList>
    </citation>
    <scope>NUCLEOTIDE SEQUENCE [LARGE SCALE GENOMIC DNA]</scope>
    <source>
        <strain evidence="6 7">KCTC 13959</strain>
    </source>
</reference>
<dbReference type="PANTHER" id="PTHR30126">
    <property type="entry name" value="HTH-TYPE TRANSCRIPTIONAL REGULATOR"/>
    <property type="match status" value="1"/>
</dbReference>
<dbReference type="InterPro" id="IPR036388">
    <property type="entry name" value="WH-like_DNA-bd_sf"/>
</dbReference>
<dbReference type="GO" id="GO:0000976">
    <property type="term" value="F:transcription cis-regulatory region binding"/>
    <property type="evidence" value="ECO:0007669"/>
    <property type="project" value="TreeGrafter"/>
</dbReference>
<dbReference type="InterPro" id="IPR000847">
    <property type="entry name" value="LysR_HTH_N"/>
</dbReference>
<protein>
    <submittedName>
        <fullName evidence="6">LysR family transcriptional regulator</fullName>
    </submittedName>
</protein>
<evidence type="ECO:0000256" key="3">
    <source>
        <dbReference type="ARBA" id="ARBA00023125"/>
    </source>
</evidence>
<dbReference type="InterPro" id="IPR005119">
    <property type="entry name" value="LysR_subst-bd"/>
</dbReference>
<dbReference type="Proteomes" id="UP000433493">
    <property type="component" value="Unassembled WGS sequence"/>
</dbReference>
<dbReference type="OrthoDB" id="9808620at2"/>
<evidence type="ECO:0000256" key="4">
    <source>
        <dbReference type="ARBA" id="ARBA00023163"/>
    </source>
</evidence>
<dbReference type="PROSITE" id="PS50931">
    <property type="entry name" value="HTH_LYSR"/>
    <property type="match status" value="1"/>
</dbReference>
<evidence type="ECO:0000256" key="1">
    <source>
        <dbReference type="ARBA" id="ARBA00009437"/>
    </source>
</evidence>
<evidence type="ECO:0000259" key="5">
    <source>
        <dbReference type="PROSITE" id="PS50931"/>
    </source>
</evidence>
<evidence type="ECO:0000313" key="6">
    <source>
        <dbReference type="EMBL" id="KAB1642643.1"/>
    </source>
</evidence>
<dbReference type="AlphaFoldDB" id="A0A7J5B9Z4"/>
<dbReference type="EMBL" id="WBKB01000005">
    <property type="protein sequence ID" value="KAB1642643.1"/>
    <property type="molecule type" value="Genomic_DNA"/>
</dbReference>
<evidence type="ECO:0000313" key="7">
    <source>
        <dbReference type="Proteomes" id="UP000433493"/>
    </source>
</evidence>
<dbReference type="Gene3D" id="3.40.190.10">
    <property type="entry name" value="Periplasmic binding protein-like II"/>
    <property type="match status" value="2"/>
</dbReference>
<accession>A0A7J5B9Z4</accession>
<dbReference type="Gene3D" id="1.10.10.10">
    <property type="entry name" value="Winged helix-like DNA-binding domain superfamily/Winged helix DNA-binding domain"/>
    <property type="match status" value="1"/>
</dbReference>
<dbReference type="PANTHER" id="PTHR30126:SF39">
    <property type="entry name" value="HTH-TYPE TRANSCRIPTIONAL REGULATOR CYSL"/>
    <property type="match status" value="1"/>
</dbReference>
<dbReference type="SUPFAM" id="SSF46785">
    <property type="entry name" value="Winged helix' DNA-binding domain"/>
    <property type="match status" value="1"/>
</dbReference>
<keyword evidence="3" id="KW-0238">DNA-binding</keyword>
<keyword evidence="2" id="KW-0805">Transcription regulation</keyword>
<dbReference type="SUPFAM" id="SSF53850">
    <property type="entry name" value="Periplasmic binding protein-like II"/>
    <property type="match status" value="1"/>
</dbReference>
<sequence length="304" mass="32362">MPHIDHESLELFVGIVDIGSINAVAAKAGRSQQAVSERMRRLEQSLGLNLLERGARGSKPTEVGKLVADWAADLLEANKTFAARIDSLRDDSDVDLWVAASQTIAGYLLPGWIGTLKTGGQNGATSPHVHAVNSVEVMREVREGTVSIGFIETLDLPSDLAMRTVGHDELVVVVAPGHPWAELADGVSPEVLAQTPLVVREEGSGTRQALETLLMESDATLQVVPPAAEFSAVISVRNAVAAGIAPSVMSAITVADDLAVGRLVRVPVRGLELRRPLTAVWREDRNLHAAALELVEIAARSKPN</sequence>
<dbReference type="InterPro" id="IPR036390">
    <property type="entry name" value="WH_DNA-bd_sf"/>
</dbReference>
<comment type="caution">
    <text evidence="6">The sequence shown here is derived from an EMBL/GenBank/DDBJ whole genome shotgun (WGS) entry which is preliminary data.</text>
</comment>
<evidence type="ECO:0000256" key="2">
    <source>
        <dbReference type="ARBA" id="ARBA00023015"/>
    </source>
</evidence>
<gene>
    <name evidence="6" type="ORF">F8O05_09260</name>
</gene>
<dbReference type="RefSeq" id="WP_158052446.1">
    <property type="nucleotide sequence ID" value="NZ_WBKB01000005.1"/>
</dbReference>